<dbReference type="Proteomes" id="UP001178507">
    <property type="component" value="Unassembled WGS sequence"/>
</dbReference>
<dbReference type="InterPro" id="IPR012337">
    <property type="entry name" value="RNaseH-like_sf"/>
</dbReference>
<dbReference type="GO" id="GO:0008408">
    <property type="term" value="F:3'-5' exonuclease activity"/>
    <property type="evidence" value="ECO:0007669"/>
    <property type="project" value="InterPro"/>
</dbReference>
<dbReference type="SMART" id="SM00474">
    <property type="entry name" value="35EXOc"/>
    <property type="match status" value="1"/>
</dbReference>
<comment type="caution">
    <text evidence="3">The sequence shown here is derived from an EMBL/GenBank/DDBJ whole genome shotgun (WGS) entry which is preliminary data.</text>
</comment>
<protein>
    <recommendedName>
        <fullName evidence="2">3'-5' exonuclease domain-containing protein</fullName>
    </recommendedName>
</protein>
<dbReference type="GO" id="GO:0003676">
    <property type="term" value="F:nucleic acid binding"/>
    <property type="evidence" value="ECO:0007669"/>
    <property type="project" value="InterPro"/>
</dbReference>
<dbReference type="InterPro" id="IPR002562">
    <property type="entry name" value="3'-5'_exonuclease_dom"/>
</dbReference>
<dbReference type="EMBL" id="CAUJNA010003640">
    <property type="protein sequence ID" value="CAJ1406681.1"/>
    <property type="molecule type" value="Genomic_DNA"/>
</dbReference>
<evidence type="ECO:0000256" key="1">
    <source>
        <dbReference type="SAM" id="MobiDB-lite"/>
    </source>
</evidence>
<dbReference type="InterPro" id="IPR036397">
    <property type="entry name" value="RNaseH_sf"/>
</dbReference>
<name>A0AA36JKE4_9DINO</name>
<dbReference type="SUPFAM" id="SSF53098">
    <property type="entry name" value="Ribonuclease H-like"/>
    <property type="match status" value="1"/>
</dbReference>
<evidence type="ECO:0000259" key="2">
    <source>
        <dbReference type="SMART" id="SM00474"/>
    </source>
</evidence>
<reference evidence="3" key="1">
    <citation type="submission" date="2023-08" db="EMBL/GenBank/DDBJ databases">
        <authorList>
            <person name="Chen Y."/>
            <person name="Shah S."/>
            <person name="Dougan E. K."/>
            <person name="Thang M."/>
            <person name="Chan C."/>
        </authorList>
    </citation>
    <scope>NUCLEOTIDE SEQUENCE</scope>
</reference>
<evidence type="ECO:0000313" key="4">
    <source>
        <dbReference type="Proteomes" id="UP001178507"/>
    </source>
</evidence>
<dbReference type="PANTHER" id="PTHR46814:SF1">
    <property type="entry name" value="EGALITARIAN, ISOFORM B"/>
    <property type="match status" value="1"/>
</dbReference>
<dbReference type="PANTHER" id="PTHR46814">
    <property type="entry name" value="EGALITARIAN, ISOFORM B"/>
    <property type="match status" value="1"/>
</dbReference>
<keyword evidence="4" id="KW-1185">Reference proteome</keyword>
<proteinExistence type="predicted"/>
<dbReference type="GO" id="GO:0006139">
    <property type="term" value="P:nucleobase-containing compound metabolic process"/>
    <property type="evidence" value="ECO:0007669"/>
    <property type="project" value="InterPro"/>
</dbReference>
<feature type="compositionally biased region" description="Basic residues" evidence="1">
    <location>
        <begin position="351"/>
        <end position="362"/>
    </location>
</feature>
<sequence>MTCHDLGTAALQPSLQHLAAAGGCVDCPMSTCPKVPLSDTLDDAVIRQLVPREARLVESKQEAEELLPELLAARVLGLDCEGVALGRWGRLCLCQVATPQQVFLFDGLRTGVVEVLRPVLTSTAVTKVMHDSREDSSAFLSQFDIELAGVFDSQVAHTMMLENQATKPFQISLNELLKSVLKLENEKETSLGQRMKKDPNIWFYRPMKEDLLTYAAQDVMYLPLLHRRLCDQLGDRTGNRVMSRSQEYVKYARMNLHLSSPKAAQRRHLRLQAMLATHTDAALYFKLNLGAHRQGVVSREEALKNFKDMHYGQIADCWVSAWNTGGNILFLERLEANAMPEPERKPGNFGWRRRRRPVGPKE</sequence>
<dbReference type="AlphaFoldDB" id="A0AA36JKE4"/>
<feature type="region of interest" description="Disordered" evidence="1">
    <location>
        <begin position="341"/>
        <end position="362"/>
    </location>
</feature>
<gene>
    <name evidence="3" type="ORF">EVOR1521_LOCUS28575</name>
</gene>
<dbReference type="Pfam" id="PF01612">
    <property type="entry name" value="DNA_pol_A_exo1"/>
    <property type="match status" value="1"/>
</dbReference>
<accession>A0AA36JKE4</accession>
<evidence type="ECO:0000313" key="3">
    <source>
        <dbReference type="EMBL" id="CAJ1406681.1"/>
    </source>
</evidence>
<dbReference type="Gene3D" id="3.30.420.10">
    <property type="entry name" value="Ribonuclease H-like superfamily/Ribonuclease H"/>
    <property type="match status" value="1"/>
</dbReference>
<feature type="domain" description="3'-5' exonuclease" evidence="2">
    <location>
        <begin position="54"/>
        <end position="234"/>
    </location>
</feature>
<organism evidence="3 4">
    <name type="scientific">Effrenium voratum</name>
    <dbReference type="NCBI Taxonomy" id="2562239"/>
    <lineage>
        <taxon>Eukaryota</taxon>
        <taxon>Sar</taxon>
        <taxon>Alveolata</taxon>
        <taxon>Dinophyceae</taxon>
        <taxon>Suessiales</taxon>
        <taxon>Symbiodiniaceae</taxon>
        <taxon>Effrenium</taxon>
    </lineage>
</organism>